<accession>A0A1G2FEG5</accession>
<dbReference type="GO" id="GO:0003677">
    <property type="term" value="F:DNA binding"/>
    <property type="evidence" value="ECO:0007669"/>
    <property type="project" value="InterPro"/>
</dbReference>
<evidence type="ECO:0000256" key="6">
    <source>
        <dbReference type="ARBA" id="ARBA00034754"/>
    </source>
</evidence>
<dbReference type="EMBL" id="MHMY01000002">
    <property type="protein sequence ID" value="OGZ35998.1"/>
    <property type="molecule type" value="Genomic_DNA"/>
</dbReference>
<dbReference type="EC" id="2.7.7.7" evidence="1"/>
<evidence type="ECO:0000256" key="7">
    <source>
        <dbReference type="ARBA" id="ARBA00049244"/>
    </source>
</evidence>
<proteinExistence type="inferred from homology"/>
<dbReference type="GO" id="GO:0006261">
    <property type="term" value="P:DNA-templated DNA replication"/>
    <property type="evidence" value="ECO:0007669"/>
    <property type="project" value="TreeGrafter"/>
</dbReference>
<evidence type="ECO:0000256" key="2">
    <source>
        <dbReference type="ARBA" id="ARBA00022679"/>
    </source>
</evidence>
<evidence type="ECO:0000256" key="5">
    <source>
        <dbReference type="ARBA" id="ARBA00022932"/>
    </source>
</evidence>
<organism evidence="9 10">
    <name type="scientific">Candidatus Portnoybacteria bacterium RIFCSPHIGHO2_01_FULL_40_12b</name>
    <dbReference type="NCBI Taxonomy" id="1801994"/>
    <lineage>
        <taxon>Bacteria</taxon>
        <taxon>Candidatus Portnoyibacteriota</taxon>
    </lineage>
</organism>
<keyword evidence="5" id="KW-0239">DNA-directed DNA polymerase</keyword>
<dbReference type="InterPro" id="IPR005790">
    <property type="entry name" value="DNA_polIII_delta"/>
</dbReference>
<dbReference type="InterPro" id="IPR048466">
    <property type="entry name" value="DNA_pol3_delta-like_C"/>
</dbReference>
<dbReference type="Pfam" id="PF21694">
    <property type="entry name" value="DNA_pol3_delta_C"/>
    <property type="match status" value="1"/>
</dbReference>
<dbReference type="Gene3D" id="1.10.8.60">
    <property type="match status" value="1"/>
</dbReference>
<evidence type="ECO:0000313" key="9">
    <source>
        <dbReference type="EMBL" id="OGZ35998.1"/>
    </source>
</evidence>
<name>A0A1G2FEG5_9BACT</name>
<dbReference type="Gene3D" id="3.40.50.300">
    <property type="entry name" value="P-loop containing nucleotide triphosphate hydrolases"/>
    <property type="match status" value="1"/>
</dbReference>
<keyword evidence="2" id="KW-0808">Transferase</keyword>
<comment type="similarity">
    <text evidence="6">Belongs to the DNA polymerase HolA subunit family.</text>
</comment>
<dbReference type="InterPro" id="IPR027417">
    <property type="entry name" value="P-loop_NTPase"/>
</dbReference>
<comment type="catalytic activity">
    <reaction evidence="7">
        <text>DNA(n) + a 2'-deoxyribonucleoside 5'-triphosphate = DNA(n+1) + diphosphate</text>
        <dbReference type="Rhea" id="RHEA:22508"/>
        <dbReference type="Rhea" id="RHEA-COMP:17339"/>
        <dbReference type="Rhea" id="RHEA-COMP:17340"/>
        <dbReference type="ChEBI" id="CHEBI:33019"/>
        <dbReference type="ChEBI" id="CHEBI:61560"/>
        <dbReference type="ChEBI" id="CHEBI:173112"/>
        <dbReference type="EC" id="2.7.7.7"/>
    </reaction>
</comment>
<evidence type="ECO:0000256" key="1">
    <source>
        <dbReference type="ARBA" id="ARBA00012417"/>
    </source>
</evidence>
<dbReference type="SUPFAM" id="SSF48019">
    <property type="entry name" value="post-AAA+ oligomerization domain-like"/>
    <property type="match status" value="1"/>
</dbReference>
<evidence type="ECO:0000259" key="8">
    <source>
        <dbReference type="Pfam" id="PF21694"/>
    </source>
</evidence>
<reference evidence="9 10" key="1">
    <citation type="journal article" date="2016" name="Nat. Commun.">
        <title>Thousands of microbial genomes shed light on interconnected biogeochemical processes in an aquifer system.</title>
        <authorList>
            <person name="Anantharaman K."/>
            <person name="Brown C.T."/>
            <person name="Hug L.A."/>
            <person name="Sharon I."/>
            <person name="Castelle C.J."/>
            <person name="Probst A.J."/>
            <person name="Thomas B.C."/>
            <person name="Singh A."/>
            <person name="Wilkins M.J."/>
            <person name="Karaoz U."/>
            <person name="Brodie E.L."/>
            <person name="Williams K.H."/>
            <person name="Hubbard S.S."/>
            <person name="Banfield J.F."/>
        </authorList>
    </citation>
    <scope>NUCLEOTIDE SEQUENCE [LARGE SCALE GENOMIC DNA]</scope>
</reference>
<dbReference type="PANTHER" id="PTHR34388">
    <property type="entry name" value="DNA POLYMERASE III SUBUNIT DELTA"/>
    <property type="match status" value="1"/>
</dbReference>
<dbReference type="GO" id="GO:0009360">
    <property type="term" value="C:DNA polymerase III complex"/>
    <property type="evidence" value="ECO:0007669"/>
    <property type="project" value="TreeGrafter"/>
</dbReference>
<comment type="caution">
    <text evidence="9">The sequence shown here is derived from an EMBL/GenBank/DDBJ whole genome shotgun (WGS) entry which is preliminary data.</text>
</comment>
<dbReference type="NCBIfam" id="TIGR01128">
    <property type="entry name" value="holA"/>
    <property type="match status" value="1"/>
</dbReference>
<keyword evidence="4" id="KW-0235">DNA replication</keyword>
<dbReference type="PANTHER" id="PTHR34388:SF1">
    <property type="entry name" value="DNA POLYMERASE III SUBUNIT DELTA"/>
    <property type="match status" value="1"/>
</dbReference>
<evidence type="ECO:0000313" key="10">
    <source>
        <dbReference type="Proteomes" id="UP000176974"/>
    </source>
</evidence>
<dbReference type="Proteomes" id="UP000176974">
    <property type="component" value="Unassembled WGS sequence"/>
</dbReference>
<keyword evidence="3" id="KW-0548">Nucleotidyltransferase</keyword>
<feature type="domain" description="DNA polymerase III delta subunit-like C-terminal" evidence="8">
    <location>
        <begin position="191"/>
        <end position="310"/>
    </location>
</feature>
<evidence type="ECO:0000256" key="4">
    <source>
        <dbReference type="ARBA" id="ARBA00022705"/>
    </source>
</evidence>
<sequence>MLILLYGQDTYRSRQKLKEIIEQYKKIHQSGLNLTRFSLKNGISFNFEKIREIIEAVSMFNEKKLIILEDAFGNKDFQEVFLKYVKKNKFKKNKDVIVVIYEKGKFPVSGFKSQVNMIQEFKSLEGANLVKWIENEVKKQGGEIDKSSAQKLAFYVGDDLWQMNQEITKLIHYQSKITSGSVDLLVNPKIETDIFKTIDALAMRDKRTALMLLYKHLEQGEKEFYLLTMLAYQFRNLIKLKSLVERNIPYYALTQKTKIHPFVVKKTWEQLRNFNLNELKNIYRKLLEAETETKKGRLEIRAALDLLITEI</sequence>
<dbReference type="InterPro" id="IPR008921">
    <property type="entry name" value="DNA_pol3_clamp-load_cplx_C"/>
</dbReference>
<dbReference type="SUPFAM" id="SSF52540">
    <property type="entry name" value="P-loop containing nucleoside triphosphate hydrolases"/>
    <property type="match status" value="1"/>
</dbReference>
<dbReference type="AlphaFoldDB" id="A0A1G2FEG5"/>
<dbReference type="GO" id="GO:0003887">
    <property type="term" value="F:DNA-directed DNA polymerase activity"/>
    <property type="evidence" value="ECO:0007669"/>
    <property type="project" value="UniProtKB-KW"/>
</dbReference>
<protein>
    <recommendedName>
        <fullName evidence="1">DNA-directed DNA polymerase</fullName>
        <ecNumber evidence="1">2.7.7.7</ecNumber>
    </recommendedName>
</protein>
<gene>
    <name evidence="9" type="ORF">A2815_00020</name>
</gene>
<evidence type="ECO:0000256" key="3">
    <source>
        <dbReference type="ARBA" id="ARBA00022695"/>
    </source>
</evidence>
<dbReference type="Gene3D" id="1.20.272.10">
    <property type="match status" value="1"/>
</dbReference>